<comment type="caution">
    <text evidence="7">The sequence shown here is derived from an EMBL/GenBank/DDBJ whole genome shotgun (WGS) entry which is preliminary data.</text>
</comment>
<evidence type="ECO:0000313" key="7">
    <source>
        <dbReference type="EMBL" id="MFC4740764.1"/>
    </source>
</evidence>
<evidence type="ECO:0000256" key="1">
    <source>
        <dbReference type="ARBA" id="ARBA00006429"/>
    </source>
</evidence>
<accession>A0ABV9P8Y9</accession>
<keyword evidence="3 5" id="KW-0732">Signal</keyword>
<dbReference type="PANTHER" id="PTHR33607:SF2">
    <property type="entry name" value="ENDONUCLEASE-1"/>
    <property type="match status" value="1"/>
</dbReference>
<keyword evidence="8" id="KW-1185">Reference proteome</keyword>
<organism evidence="7 8">
    <name type="scientific">Flavobacterium ponti</name>
    <dbReference type="NCBI Taxonomy" id="665133"/>
    <lineage>
        <taxon>Bacteria</taxon>
        <taxon>Pseudomonadati</taxon>
        <taxon>Bacteroidota</taxon>
        <taxon>Flavobacteriia</taxon>
        <taxon>Flavobacteriales</taxon>
        <taxon>Flavobacteriaceae</taxon>
        <taxon>Flavobacterium</taxon>
    </lineage>
</organism>
<evidence type="ECO:0000313" key="8">
    <source>
        <dbReference type="Proteomes" id="UP001595885"/>
    </source>
</evidence>
<comment type="similarity">
    <text evidence="1">Belongs to the EndA/NucM nuclease family.</text>
</comment>
<evidence type="ECO:0000256" key="2">
    <source>
        <dbReference type="ARBA" id="ARBA00022722"/>
    </source>
</evidence>
<keyword evidence="2" id="KW-0540">Nuclease</keyword>
<evidence type="ECO:0000256" key="3">
    <source>
        <dbReference type="ARBA" id="ARBA00022729"/>
    </source>
</evidence>
<feature type="signal peptide" evidence="5">
    <location>
        <begin position="1"/>
        <end position="18"/>
    </location>
</feature>
<dbReference type="RefSeq" id="WP_379742785.1">
    <property type="nucleotide sequence ID" value="NZ_JBHSGW010000027.1"/>
</dbReference>
<dbReference type="GO" id="GO:0004519">
    <property type="term" value="F:endonuclease activity"/>
    <property type="evidence" value="ECO:0007669"/>
    <property type="project" value="UniProtKB-KW"/>
</dbReference>
<feature type="domain" description="Secretion system C-terminal sorting" evidence="6">
    <location>
        <begin position="302"/>
        <end position="373"/>
    </location>
</feature>
<dbReference type="PANTHER" id="PTHR33607">
    <property type="entry name" value="ENDONUCLEASE-1"/>
    <property type="match status" value="1"/>
</dbReference>
<dbReference type="Pfam" id="PF04231">
    <property type="entry name" value="Endonuclease_1"/>
    <property type="match status" value="1"/>
</dbReference>
<gene>
    <name evidence="7" type="ORF">ACFO3U_12245</name>
</gene>
<dbReference type="InterPro" id="IPR007346">
    <property type="entry name" value="Endonuclease-I"/>
</dbReference>
<sequence>MKKNYILLFIMSISIGFAQIPTGYYNTATGSGYTLKTQLYNIIKNHNDQGYAALWTLYTDSAFRDNYYENDGSLLDMYSEKPAGPDNYQYTTTSQQCGNYSGEGICYNREHLVPQSYFDNYAVDPMKNDAFHVVPSDGYVNGQRNNLPFGRVSTATYTSTNTSKKGDNLNSGYSAGYSGTVFEPIDEFKGDIARSFFYFATRYENIMSNFYNTTNGSTTQAKAMFDGSNNKVFSDTFLNILITWHLSDPVSTREMAINNRVYQHQGNRNPYIDHPEYVCQIWPTQCAALASNTFAKLEEISVYPNPTNDNKINIESEITLDEIQLINLNGQLIQVVQKPEFTNNTYSLDNLPQGFYLLRLSSENQSVIKKIIVN</sequence>
<proteinExistence type="inferred from homology"/>
<dbReference type="InterPro" id="IPR026444">
    <property type="entry name" value="Secre_tail"/>
</dbReference>
<feature type="chain" id="PRO_5046752857" evidence="5">
    <location>
        <begin position="19"/>
        <end position="374"/>
    </location>
</feature>
<evidence type="ECO:0000256" key="4">
    <source>
        <dbReference type="ARBA" id="ARBA00022801"/>
    </source>
</evidence>
<dbReference type="Proteomes" id="UP001595885">
    <property type="component" value="Unassembled WGS sequence"/>
</dbReference>
<dbReference type="SUPFAM" id="SSF54060">
    <property type="entry name" value="His-Me finger endonucleases"/>
    <property type="match status" value="1"/>
</dbReference>
<evidence type="ECO:0000256" key="5">
    <source>
        <dbReference type="SAM" id="SignalP"/>
    </source>
</evidence>
<dbReference type="EMBL" id="JBHSGW010000027">
    <property type="protein sequence ID" value="MFC4740764.1"/>
    <property type="molecule type" value="Genomic_DNA"/>
</dbReference>
<keyword evidence="4" id="KW-0378">Hydrolase</keyword>
<protein>
    <submittedName>
        <fullName evidence="7">Endonuclease</fullName>
    </submittedName>
</protein>
<keyword evidence="7" id="KW-0255">Endonuclease</keyword>
<dbReference type="NCBIfam" id="TIGR04183">
    <property type="entry name" value="Por_Secre_tail"/>
    <property type="match status" value="1"/>
</dbReference>
<evidence type="ECO:0000259" key="6">
    <source>
        <dbReference type="Pfam" id="PF18962"/>
    </source>
</evidence>
<dbReference type="Pfam" id="PF18962">
    <property type="entry name" value="Por_Secre_tail"/>
    <property type="match status" value="1"/>
</dbReference>
<reference evidence="8" key="1">
    <citation type="journal article" date="2019" name="Int. J. Syst. Evol. Microbiol.">
        <title>The Global Catalogue of Microorganisms (GCM) 10K type strain sequencing project: providing services to taxonomists for standard genome sequencing and annotation.</title>
        <authorList>
            <consortium name="The Broad Institute Genomics Platform"/>
            <consortium name="The Broad Institute Genome Sequencing Center for Infectious Disease"/>
            <person name="Wu L."/>
            <person name="Ma J."/>
        </authorList>
    </citation>
    <scope>NUCLEOTIDE SEQUENCE [LARGE SCALE GENOMIC DNA]</scope>
    <source>
        <strain evidence="8">CCUG 50349</strain>
    </source>
</reference>
<dbReference type="InterPro" id="IPR044925">
    <property type="entry name" value="His-Me_finger_sf"/>
</dbReference>
<name>A0ABV9P8Y9_9FLAO</name>